<reference evidence="2" key="1">
    <citation type="journal article" date="2006" name="PLoS Biol.">
        <title>Macronuclear genome sequence of the ciliate Tetrahymena thermophila, a model eukaryote.</title>
        <authorList>
            <person name="Eisen J.A."/>
            <person name="Coyne R.S."/>
            <person name="Wu M."/>
            <person name="Wu D."/>
            <person name="Thiagarajan M."/>
            <person name="Wortman J.R."/>
            <person name="Badger J.H."/>
            <person name="Ren Q."/>
            <person name="Amedeo P."/>
            <person name="Jones K.M."/>
            <person name="Tallon L.J."/>
            <person name="Delcher A.L."/>
            <person name="Salzberg S.L."/>
            <person name="Silva J.C."/>
            <person name="Haas B.J."/>
            <person name="Majoros W.H."/>
            <person name="Farzad M."/>
            <person name="Carlton J.M."/>
            <person name="Smith R.K. Jr."/>
            <person name="Garg J."/>
            <person name="Pearlman R.E."/>
            <person name="Karrer K.M."/>
            <person name="Sun L."/>
            <person name="Manning G."/>
            <person name="Elde N.C."/>
            <person name="Turkewitz A.P."/>
            <person name="Asai D.J."/>
            <person name="Wilkes D.E."/>
            <person name="Wang Y."/>
            <person name="Cai H."/>
            <person name="Collins K."/>
            <person name="Stewart B.A."/>
            <person name="Lee S.R."/>
            <person name="Wilamowska K."/>
            <person name="Weinberg Z."/>
            <person name="Ruzzo W.L."/>
            <person name="Wloga D."/>
            <person name="Gaertig J."/>
            <person name="Frankel J."/>
            <person name="Tsao C.-C."/>
            <person name="Gorovsky M.A."/>
            <person name="Keeling P.J."/>
            <person name="Waller R.F."/>
            <person name="Patron N.J."/>
            <person name="Cherry J.M."/>
            <person name="Stover N.A."/>
            <person name="Krieger C.J."/>
            <person name="del Toro C."/>
            <person name="Ryder H.F."/>
            <person name="Williamson S.C."/>
            <person name="Barbeau R.A."/>
            <person name="Hamilton E.P."/>
            <person name="Orias E."/>
        </authorList>
    </citation>
    <scope>NUCLEOTIDE SEQUENCE [LARGE SCALE GENOMIC DNA]</scope>
    <source>
        <strain evidence="2">SB210</strain>
    </source>
</reference>
<dbReference type="GeneID" id="24441492"/>
<protein>
    <submittedName>
        <fullName evidence="1">Uncharacterized protein</fullName>
    </submittedName>
</protein>
<dbReference type="RefSeq" id="XP_012656450.1">
    <property type="nucleotide sequence ID" value="XM_012800996.1"/>
</dbReference>
<accession>W7XDV8</accession>
<dbReference type="Proteomes" id="UP000009168">
    <property type="component" value="Unassembled WGS sequence"/>
</dbReference>
<dbReference type="KEGG" id="tet:TTHERM_001035592"/>
<dbReference type="AlphaFoldDB" id="W7XDV8"/>
<gene>
    <name evidence="1" type="ORF">TTHERM_001035592</name>
</gene>
<proteinExistence type="predicted"/>
<evidence type="ECO:0000313" key="1">
    <source>
        <dbReference type="EMBL" id="EWS71009.1"/>
    </source>
</evidence>
<dbReference type="InParanoid" id="W7XDV8"/>
<name>W7XDV8_TETTS</name>
<dbReference type="EMBL" id="GG662225">
    <property type="protein sequence ID" value="EWS71009.1"/>
    <property type="molecule type" value="Genomic_DNA"/>
</dbReference>
<evidence type="ECO:0000313" key="2">
    <source>
        <dbReference type="Proteomes" id="UP000009168"/>
    </source>
</evidence>
<sequence>MIKYYLCFLDESQFSLLFKQDFQQTQLPLNTHSRLGYQLEVCEDLILSQEMHQLYYQNSILTKGIYFMEKSYFFQFEEVKIVFSSQIAFYCEVQLQLQYHLAQQLFILIKFQEERLISYLTCWENEIFKRVQWVNQIFSIFYLYQYLYPHQFTICNPYFFQDFSKFTQVNFNLLGQFVMDLFTSQPLFQELECFYIMDNFFTFQSILTSNPHGNGENNKFFQYLHLIQIRKDRQDMLVPLLVLITIDFQAPKCI</sequence>
<keyword evidence="2" id="KW-1185">Reference proteome</keyword>
<organism evidence="1 2">
    <name type="scientific">Tetrahymena thermophila (strain SB210)</name>
    <dbReference type="NCBI Taxonomy" id="312017"/>
    <lineage>
        <taxon>Eukaryota</taxon>
        <taxon>Sar</taxon>
        <taxon>Alveolata</taxon>
        <taxon>Ciliophora</taxon>
        <taxon>Intramacronucleata</taxon>
        <taxon>Oligohymenophorea</taxon>
        <taxon>Hymenostomatida</taxon>
        <taxon>Tetrahymenina</taxon>
        <taxon>Tetrahymenidae</taxon>
        <taxon>Tetrahymena</taxon>
    </lineage>
</organism>